<dbReference type="Proteomes" id="UP001642464">
    <property type="component" value="Unassembled WGS sequence"/>
</dbReference>
<dbReference type="InterPro" id="IPR029063">
    <property type="entry name" value="SAM-dependent_MTases_sf"/>
</dbReference>
<evidence type="ECO:0000256" key="1">
    <source>
        <dbReference type="ARBA" id="ARBA00010396"/>
    </source>
</evidence>
<organism evidence="6 7">
    <name type="scientific">Durusdinium trenchii</name>
    <dbReference type="NCBI Taxonomy" id="1381693"/>
    <lineage>
        <taxon>Eukaryota</taxon>
        <taxon>Sar</taxon>
        <taxon>Alveolata</taxon>
        <taxon>Dinophyceae</taxon>
        <taxon>Suessiales</taxon>
        <taxon>Symbiodiniaceae</taxon>
        <taxon>Durusdinium</taxon>
    </lineage>
</organism>
<dbReference type="NCBIfam" id="TIGR00756">
    <property type="entry name" value="PPR"/>
    <property type="match status" value="1"/>
</dbReference>
<evidence type="ECO:0000256" key="3">
    <source>
        <dbReference type="ARBA" id="ARBA00022679"/>
    </source>
</evidence>
<sequence>MLGTKGQHVPHGAALTAALGRASWQKSLATLQQAKLAGVEVNIVHLGATMASFGKAAKWEVAVALLSSIPLFEVPPNILVLNSLMMALDKARQWEVALSCFDEMSAACLQADVITLNSLVSCCSRAEAWQEALSIFDSFENWQVQRDRISFNSAMYACERVSCWPLAVHMFEEMRQAGIQPDVISFNTVLGALEASGHWPLSLSLLQERSKCWPADPVAVGVVVACCEASRAVSAAVRLARAHAVQVPTPNAIALPECRGEVQADDASDGSFEHTSVLLEEVTEAFVAAQLPRGAVVVDCTLGGAGHSQALLEALPHVRLFGIDRDSLALQAAARRLAPLAHDDRLKLVQGNFADFPRLLQESGERPLCHGLLADLGVSSPQLDRFDRGFSFRGDGPLDMRMDTEDTKARTAAWYIRNLQPKQLANYIRDFGEEAPEFAELVAEELCAAKPARTREAVKIIEECARQACLPAGRVHVATRTFQALRILVNGELQALESLLLAAEKNLAPGGLLAIITFHSLEDDMVRRKVRGSALARGSREDSLWIPAGSREGLRPSDAELHNNARSRSARLRLAVRAGRTATSPGEKDDTLAVNQQRLASMNVQRLEHDPLTVMT</sequence>
<gene>
    <name evidence="6" type="ORF">SCF082_LOCUS22400</name>
</gene>
<evidence type="ECO:0000256" key="4">
    <source>
        <dbReference type="ARBA" id="ARBA00022691"/>
    </source>
</evidence>
<dbReference type="InterPro" id="IPR023397">
    <property type="entry name" value="SAM-dep_MeTrfase_MraW_recog"/>
</dbReference>
<dbReference type="PANTHER" id="PTHR11265:SF0">
    <property type="entry name" value="12S RRNA N4-METHYLCYTIDINE METHYLTRANSFERASE"/>
    <property type="match status" value="1"/>
</dbReference>
<dbReference type="InterPro" id="IPR002885">
    <property type="entry name" value="PPR_rpt"/>
</dbReference>
<dbReference type="SUPFAM" id="SSF81799">
    <property type="entry name" value="Putative methyltransferase TM0872, insert domain"/>
    <property type="match status" value="1"/>
</dbReference>
<protein>
    <submittedName>
        <fullName evidence="6">Ribosomal RNA small subunit methyltransferase H (16S rRNA m(4)C1402 methyltransferase) (rRNA (cytosine-N(4)-)-methyltransferase RsmH)</fullName>
    </submittedName>
</protein>
<evidence type="ECO:0000256" key="2">
    <source>
        <dbReference type="ARBA" id="ARBA00022603"/>
    </source>
</evidence>
<dbReference type="InterPro" id="IPR011990">
    <property type="entry name" value="TPR-like_helical_dom_sf"/>
</dbReference>
<dbReference type="GO" id="GO:0032259">
    <property type="term" value="P:methylation"/>
    <property type="evidence" value="ECO:0007669"/>
    <property type="project" value="UniProtKB-KW"/>
</dbReference>
<keyword evidence="4" id="KW-0949">S-adenosyl-L-methionine</keyword>
<reference evidence="6 7" key="1">
    <citation type="submission" date="2024-02" db="EMBL/GenBank/DDBJ databases">
        <authorList>
            <person name="Chen Y."/>
            <person name="Shah S."/>
            <person name="Dougan E. K."/>
            <person name="Thang M."/>
            <person name="Chan C."/>
        </authorList>
    </citation>
    <scope>NUCLEOTIDE SEQUENCE [LARGE SCALE GENOMIC DNA]</scope>
</reference>
<name>A0ABP0LGU5_9DINO</name>
<evidence type="ECO:0000313" key="7">
    <source>
        <dbReference type="Proteomes" id="UP001642464"/>
    </source>
</evidence>
<comment type="similarity">
    <text evidence="1">Belongs to the methyltransferase superfamily. RsmH family.</text>
</comment>
<accession>A0ABP0LGU5</accession>
<dbReference type="NCBIfam" id="TIGR00006">
    <property type="entry name" value="16S rRNA (cytosine(1402)-N(4))-methyltransferase RsmH"/>
    <property type="match status" value="1"/>
</dbReference>
<proteinExistence type="inferred from homology"/>
<dbReference type="EMBL" id="CAXAMM010016080">
    <property type="protein sequence ID" value="CAK9037971.1"/>
    <property type="molecule type" value="Genomic_DNA"/>
</dbReference>
<dbReference type="Gene3D" id="1.10.150.170">
    <property type="entry name" value="Putative methyltransferase TM0872, insert domain"/>
    <property type="match status" value="1"/>
</dbReference>
<dbReference type="PROSITE" id="PS51375">
    <property type="entry name" value="PPR"/>
    <property type="match status" value="2"/>
</dbReference>
<dbReference type="Gene3D" id="3.40.50.150">
    <property type="entry name" value="Vaccinia Virus protein VP39"/>
    <property type="match status" value="1"/>
</dbReference>
<dbReference type="GO" id="GO:0008168">
    <property type="term" value="F:methyltransferase activity"/>
    <property type="evidence" value="ECO:0007669"/>
    <property type="project" value="UniProtKB-KW"/>
</dbReference>
<dbReference type="InterPro" id="IPR002903">
    <property type="entry name" value="RsmH"/>
</dbReference>
<dbReference type="SUPFAM" id="SSF53335">
    <property type="entry name" value="S-adenosyl-L-methionine-dependent methyltransferases"/>
    <property type="match status" value="1"/>
</dbReference>
<dbReference type="PANTHER" id="PTHR11265">
    <property type="entry name" value="S-ADENOSYL-METHYLTRANSFERASE MRAW"/>
    <property type="match status" value="1"/>
</dbReference>
<keyword evidence="2 6" id="KW-0489">Methyltransferase</keyword>
<dbReference type="Pfam" id="PF13812">
    <property type="entry name" value="PPR_3"/>
    <property type="match status" value="2"/>
</dbReference>
<comment type="caution">
    <text evidence="6">The sequence shown here is derived from an EMBL/GenBank/DDBJ whole genome shotgun (WGS) entry which is preliminary data.</text>
</comment>
<evidence type="ECO:0000256" key="5">
    <source>
        <dbReference type="PROSITE-ProRule" id="PRU00708"/>
    </source>
</evidence>
<dbReference type="Pfam" id="PF01795">
    <property type="entry name" value="Methyltransf_5"/>
    <property type="match status" value="1"/>
</dbReference>
<feature type="repeat" description="PPR" evidence="5">
    <location>
        <begin position="112"/>
        <end position="146"/>
    </location>
</feature>
<keyword evidence="7" id="KW-1185">Reference proteome</keyword>
<keyword evidence="3" id="KW-0808">Transferase</keyword>
<feature type="repeat" description="PPR" evidence="5">
    <location>
        <begin position="147"/>
        <end position="181"/>
    </location>
</feature>
<evidence type="ECO:0000313" key="6">
    <source>
        <dbReference type="EMBL" id="CAK9037971.1"/>
    </source>
</evidence>
<dbReference type="HAMAP" id="MF_01007">
    <property type="entry name" value="16SrRNA_methyltr_H"/>
    <property type="match status" value="1"/>
</dbReference>
<dbReference type="Gene3D" id="1.25.40.10">
    <property type="entry name" value="Tetratricopeptide repeat domain"/>
    <property type="match status" value="2"/>
</dbReference>